<dbReference type="EMBL" id="CAJZCX010000004">
    <property type="protein sequence ID" value="CAG9473076.1"/>
    <property type="molecule type" value="Genomic_DNA"/>
</dbReference>
<feature type="compositionally biased region" description="Polar residues" evidence="1">
    <location>
        <begin position="102"/>
        <end position="111"/>
    </location>
</feature>
<evidence type="ECO:0000313" key="3">
    <source>
        <dbReference type="Proteomes" id="UP000779233"/>
    </source>
</evidence>
<feature type="compositionally biased region" description="Polar residues" evidence="1">
    <location>
        <begin position="351"/>
        <end position="361"/>
    </location>
</feature>
<protein>
    <submittedName>
        <fullName evidence="2">(malaria parasite P. vivax) hypothetical protein</fullName>
    </submittedName>
</protein>
<evidence type="ECO:0000256" key="1">
    <source>
        <dbReference type="SAM" id="MobiDB-lite"/>
    </source>
</evidence>
<name>A0A8S4H2F0_PLAVI</name>
<accession>A0A8S4H2F0</accession>
<reference evidence="2" key="1">
    <citation type="submission" date="2021-09" db="EMBL/GenBank/DDBJ databases">
        <authorList>
            <consortium name="Pathogen Informatics"/>
        </authorList>
    </citation>
    <scope>NUCLEOTIDE SEQUENCE</scope>
    <source>
        <strain evidence="2">PvW1</strain>
    </source>
</reference>
<feature type="compositionally biased region" description="Basic and acidic residues" evidence="1">
    <location>
        <begin position="193"/>
        <end position="208"/>
    </location>
</feature>
<feature type="region of interest" description="Disordered" evidence="1">
    <location>
        <begin position="96"/>
        <end position="123"/>
    </location>
</feature>
<feature type="compositionally biased region" description="Polar residues" evidence="1">
    <location>
        <begin position="182"/>
        <end position="192"/>
    </location>
</feature>
<dbReference type="AlphaFoldDB" id="A0A8S4H2F0"/>
<feature type="compositionally biased region" description="Polar residues" evidence="1">
    <location>
        <begin position="280"/>
        <end position="292"/>
    </location>
</feature>
<feature type="region of interest" description="Disordered" evidence="1">
    <location>
        <begin position="339"/>
        <end position="375"/>
    </location>
</feature>
<dbReference type="VEuPathDB" id="PlasmoDB:PVPAM_110062300"/>
<dbReference type="Proteomes" id="UP000779233">
    <property type="component" value="Unassembled WGS sequence"/>
</dbReference>
<gene>
    <name evidence="2" type="ORF">PVW1_120011900</name>
</gene>
<comment type="caution">
    <text evidence="2">The sequence shown here is derived from an EMBL/GenBank/DDBJ whole genome shotgun (WGS) entry which is preliminary data.</text>
</comment>
<proteinExistence type="predicted"/>
<organism evidence="2 3">
    <name type="scientific">Plasmodium vivax</name>
    <name type="common">malaria parasite P. vivax</name>
    <dbReference type="NCBI Taxonomy" id="5855"/>
    <lineage>
        <taxon>Eukaryota</taxon>
        <taxon>Sar</taxon>
        <taxon>Alveolata</taxon>
        <taxon>Apicomplexa</taxon>
        <taxon>Aconoidasida</taxon>
        <taxon>Haemosporida</taxon>
        <taxon>Plasmodiidae</taxon>
        <taxon>Plasmodium</taxon>
        <taxon>Plasmodium (Plasmodium)</taxon>
    </lineage>
</organism>
<sequence>MMQGQRRFRNNALESIIAFQKRNCISDYYKIKIEIEKDIEDFNKRRHNDFYKKWIKLYDKIIQKNNEIKHCVNKGHVTTHLINLDNIKNFTSKCPKRDAPTCRNSSPSQVMKSPVSKKNVSEESCKASKGCNKAITATELEKGKSKSRSPEGDPKTIESPRADPKHQHQKDSIGQEPGNAKIISQAQPSAAHSDSHVVTDIKEREQIYNRDSTSSSREKALAQRLSVIEPSKENTFETPPIGQPLQPVTAVESDTGDSSQVRVLDEITPQSKIPLDETHGANTTSQQSNDVTVSRGKDGDGQTVATNTHGPESAAQGASLHHNHLNGYRISASTGDLSSASAELDTRNDNHTGNVTTNSESPPVKTPCTEASSDQASGSETLCYKRDDNELDISTGYILDKVHKIFDAIPNKEHVIKASAPMGIVLLLGLLFKYTPLWRVLTKKNRKKGAGISEELNSVLQEPSIMDDERSIPFSYGAFEYSSFDQNSY</sequence>
<feature type="region of interest" description="Disordered" evidence="1">
    <location>
        <begin position="136"/>
        <end position="318"/>
    </location>
</feature>
<feature type="compositionally biased region" description="Basic and acidic residues" evidence="1">
    <location>
        <begin position="139"/>
        <end position="173"/>
    </location>
</feature>
<evidence type="ECO:0000313" key="2">
    <source>
        <dbReference type="EMBL" id="CAG9473076.1"/>
    </source>
</evidence>